<dbReference type="AlphaFoldDB" id="A0A1H6DWG4"/>
<comment type="catalytic activity">
    <reaction evidence="1 8">
        <text>a 4-O-methyl-thymidine in DNA + L-cysteinyl-[protein] = a thymidine in DNA + S-methyl-L-cysteinyl-[protein]</text>
        <dbReference type="Rhea" id="RHEA:53428"/>
        <dbReference type="Rhea" id="RHEA-COMP:10131"/>
        <dbReference type="Rhea" id="RHEA-COMP:10132"/>
        <dbReference type="Rhea" id="RHEA-COMP:13555"/>
        <dbReference type="Rhea" id="RHEA-COMP:13556"/>
        <dbReference type="ChEBI" id="CHEBI:29950"/>
        <dbReference type="ChEBI" id="CHEBI:82612"/>
        <dbReference type="ChEBI" id="CHEBI:137386"/>
        <dbReference type="ChEBI" id="CHEBI:137387"/>
        <dbReference type="EC" id="2.1.1.63"/>
    </reaction>
</comment>
<evidence type="ECO:0000256" key="1">
    <source>
        <dbReference type="ARBA" id="ARBA00001286"/>
    </source>
</evidence>
<dbReference type="GO" id="GO:0005737">
    <property type="term" value="C:cytoplasm"/>
    <property type="evidence" value="ECO:0007669"/>
    <property type="project" value="UniProtKB-SubCell"/>
</dbReference>
<evidence type="ECO:0000256" key="3">
    <source>
        <dbReference type="ARBA" id="ARBA00022603"/>
    </source>
</evidence>
<evidence type="ECO:0000259" key="10">
    <source>
        <dbReference type="Pfam" id="PF02870"/>
    </source>
</evidence>
<dbReference type="CDD" id="cd06445">
    <property type="entry name" value="ATase"/>
    <property type="match status" value="1"/>
</dbReference>
<dbReference type="OrthoDB" id="9802228at2"/>
<dbReference type="Gene3D" id="3.30.160.70">
    <property type="entry name" value="Methylated DNA-protein cysteine methyltransferase domain"/>
    <property type="match status" value="1"/>
</dbReference>
<dbReference type="HAMAP" id="MF_00772">
    <property type="entry name" value="OGT"/>
    <property type="match status" value="1"/>
</dbReference>
<organism evidence="11 12">
    <name type="scientific">Actinacidiphila yanglinensis</name>
    <dbReference type="NCBI Taxonomy" id="310779"/>
    <lineage>
        <taxon>Bacteria</taxon>
        <taxon>Bacillati</taxon>
        <taxon>Actinomycetota</taxon>
        <taxon>Actinomycetes</taxon>
        <taxon>Kitasatosporales</taxon>
        <taxon>Streptomycetaceae</taxon>
        <taxon>Actinacidiphila</taxon>
    </lineage>
</organism>
<feature type="domain" description="Methylguanine DNA methyltransferase ribonuclease-like" evidence="10">
    <location>
        <begin position="5"/>
        <end position="73"/>
    </location>
</feature>
<evidence type="ECO:0000256" key="5">
    <source>
        <dbReference type="ARBA" id="ARBA00022763"/>
    </source>
</evidence>
<dbReference type="Gene3D" id="1.10.10.10">
    <property type="entry name" value="Winged helix-like DNA-binding domain superfamily/Winged helix DNA-binding domain"/>
    <property type="match status" value="1"/>
</dbReference>
<dbReference type="InterPro" id="IPR036388">
    <property type="entry name" value="WH-like_DNA-bd_sf"/>
</dbReference>
<evidence type="ECO:0000256" key="4">
    <source>
        <dbReference type="ARBA" id="ARBA00022679"/>
    </source>
</evidence>
<feature type="active site" description="Nucleophile; methyl group acceptor" evidence="8">
    <location>
        <position position="128"/>
    </location>
</feature>
<evidence type="ECO:0000256" key="6">
    <source>
        <dbReference type="ARBA" id="ARBA00023204"/>
    </source>
</evidence>
<dbReference type="SUPFAM" id="SSF53155">
    <property type="entry name" value="Methylated DNA-protein cysteine methyltransferase domain"/>
    <property type="match status" value="1"/>
</dbReference>
<gene>
    <name evidence="11" type="ORF">SAMN05216223_12080</name>
</gene>
<evidence type="ECO:0000313" key="11">
    <source>
        <dbReference type="EMBL" id="SEG89424.1"/>
    </source>
</evidence>
<keyword evidence="5 8" id="KW-0227">DNA damage</keyword>
<proteinExistence type="inferred from homology"/>
<dbReference type="InterPro" id="IPR036217">
    <property type="entry name" value="MethylDNA_cys_MeTrfase_DNAb"/>
</dbReference>
<dbReference type="SUPFAM" id="SSF46767">
    <property type="entry name" value="Methylated DNA-protein cysteine methyltransferase, C-terminal domain"/>
    <property type="match status" value="1"/>
</dbReference>
<evidence type="ECO:0000256" key="7">
    <source>
        <dbReference type="ARBA" id="ARBA00049348"/>
    </source>
</evidence>
<dbReference type="InterPro" id="IPR008332">
    <property type="entry name" value="MethylG_MeTrfase_N"/>
</dbReference>
<feature type="domain" description="Methylated-DNA-[protein]-cysteine S-methyltransferase DNA binding" evidence="9">
    <location>
        <begin position="77"/>
        <end position="156"/>
    </location>
</feature>
<evidence type="ECO:0000313" key="12">
    <source>
        <dbReference type="Proteomes" id="UP000236754"/>
    </source>
</evidence>
<dbReference type="Pfam" id="PF01035">
    <property type="entry name" value="DNA_binding_1"/>
    <property type="match status" value="1"/>
</dbReference>
<dbReference type="InterPro" id="IPR014048">
    <property type="entry name" value="MethylDNA_cys_MeTrfase_DNA-bd"/>
</dbReference>
<comment type="subcellular location">
    <subcellularLocation>
        <location evidence="8">Cytoplasm</location>
    </subcellularLocation>
</comment>
<name>A0A1H6DWG4_9ACTN</name>
<dbReference type="FunFam" id="1.10.10.10:FF:000214">
    <property type="entry name" value="Methylated-DNA--protein-cysteine methyltransferase"/>
    <property type="match status" value="1"/>
</dbReference>
<evidence type="ECO:0000256" key="8">
    <source>
        <dbReference type="HAMAP-Rule" id="MF_00772"/>
    </source>
</evidence>
<dbReference type="GO" id="GO:0003908">
    <property type="term" value="F:methylated-DNA-[protein]-cysteine S-methyltransferase activity"/>
    <property type="evidence" value="ECO:0007669"/>
    <property type="project" value="UniProtKB-UniRule"/>
</dbReference>
<dbReference type="InterPro" id="IPR036631">
    <property type="entry name" value="MGMT_N_sf"/>
</dbReference>
<keyword evidence="3 8" id="KW-0489">Methyltransferase</keyword>
<dbReference type="PANTHER" id="PTHR10815:SF5">
    <property type="entry name" value="METHYLATED-DNA--PROTEIN-CYSTEINE METHYLTRANSFERASE"/>
    <property type="match status" value="1"/>
</dbReference>
<comment type="function">
    <text evidence="8">Involved in the cellular defense against the biological effects of O6-methylguanine (O6-MeG) and O4-methylthymine (O4-MeT) in DNA. Repairs the methylated nucleobase in DNA by stoichiometrically transferring the methyl group to a cysteine residue in the enzyme. This is a suicide reaction: the enzyme is irreversibly inactivated.</text>
</comment>
<keyword evidence="6 8" id="KW-0234">DNA repair</keyword>
<dbReference type="PANTHER" id="PTHR10815">
    <property type="entry name" value="METHYLATED-DNA--PROTEIN-CYSTEINE METHYLTRANSFERASE"/>
    <property type="match status" value="1"/>
</dbReference>
<reference evidence="11 12" key="1">
    <citation type="submission" date="2016-10" db="EMBL/GenBank/DDBJ databases">
        <authorList>
            <person name="de Groot N.N."/>
        </authorList>
    </citation>
    <scope>NUCLEOTIDE SEQUENCE [LARGE SCALE GENOMIC DNA]</scope>
    <source>
        <strain evidence="11 12">CGMCC 4.2023</strain>
    </source>
</reference>
<comment type="catalytic activity">
    <reaction evidence="7 8">
        <text>a 6-O-methyl-2'-deoxyguanosine in DNA + L-cysteinyl-[protein] = S-methyl-L-cysteinyl-[protein] + a 2'-deoxyguanosine in DNA</text>
        <dbReference type="Rhea" id="RHEA:24000"/>
        <dbReference type="Rhea" id="RHEA-COMP:10131"/>
        <dbReference type="Rhea" id="RHEA-COMP:10132"/>
        <dbReference type="Rhea" id="RHEA-COMP:11367"/>
        <dbReference type="Rhea" id="RHEA-COMP:11368"/>
        <dbReference type="ChEBI" id="CHEBI:29950"/>
        <dbReference type="ChEBI" id="CHEBI:82612"/>
        <dbReference type="ChEBI" id="CHEBI:85445"/>
        <dbReference type="ChEBI" id="CHEBI:85448"/>
        <dbReference type="EC" id="2.1.1.63"/>
    </reaction>
</comment>
<dbReference type="InterPro" id="IPR023546">
    <property type="entry name" value="MGMT"/>
</dbReference>
<keyword evidence="12" id="KW-1185">Reference proteome</keyword>
<comment type="similarity">
    <text evidence="2 8">Belongs to the MGMT family.</text>
</comment>
<comment type="miscellaneous">
    <text evidence="8">This enzyme catalyzes only one turnover and therefore is not strictly catalytic. According to one definition, an enzyme is a biocatalyst that acts repeatedly and over many reaction cycles.</text>
</comment>
<dbReference type="RefSeq" id="WP_103889690.1">
    <property type="nucleotide sequence ID" value="NZ_FNVU01000020.1"/>
</dbReference>
<keyword evidence="8" id="KW-0963">Cytoplasm</keyword>
<sequence>MTTHTVVGSPVGELVLVADGGALSGLYFAHRHRGRPAPEAFGAREDAGFGAARQQIEEYFAGERREFELPLAPEGDAFHRKVWDLIAAIPYGRTRTYGELAADLGDRQLAQAVGGAVGANPLSLVVACHRVVGAGGRLTGYAGGLERKRFLLDLEEPAEEKEARLF</sequence>
<evidence type="ECO:0000256" key="2">
    <source>
        <dbReference type="ARBA" id="ARBA00008711"/>
    </source>
</evidence>
<evidence type="ECO:0000259" key="9">
    <source>
        <dbReference type="Pfam" id="PF01035"/>
    </source>
</evidence>
<protein>
    <recommendedName>
        <fullName evidence="8">Methylated-DNA--protein-cysteine methyltransferase</fullName>
        <ecNumber evidence="8">2.1.1.63</ecNumber>
    </recommendedName>
    <alternativeName>
        <fullName evidence="8">6-O-methylguanine-DNA methyltransferase</fullName>
        <shortName evidence="8">MGMT</shortName>
    </alternativeName>
    <alternativeName>
        <fullName evidence="8">O-6-methylguanine-DNA-alkyltransferase</fullName>
    </alternativeName>
</protein>
<accession>A0A1H6DWG4</accession>
<dbReference type="Pfam" id="PF02870">
    <property type="entry name" value="Methyltransf_1N"/>
    <property type="match status" value="1"/>
</dbReference>
<dbReference type="Proteomes" id="UP000236754">
    <property type="component" value="Unassembled WGS sequence"/>
</dbReference>
<dbReference type="GO" id="GO:0032259">
    <property type="term" value="P:methylation"/>
    <property type="evidence" value="ECO:0007669"/>
    <property type="project" value="UniProtKB-KW"/>
</dbReference>
<dbReference type="GO" id="GO:0006307">
    <property type="term" value="P:DNA alkylation repair"/>
    <property type="evidence" value="ECO:0007669"/>
    <property type="project" value="UniProtKB-UniRule"/>
</dbReference>
<dbReference type="EMBL" id="FNVU01000020">
    <property type="protein sequence ID" value="SEG89424.1"/>
    <property type="molecule type" value="Genomic_DNA"/>
</dbReference>
<dbReference type="EC" id="2.1.1.63" evidence="8"/>
<dbReference type="NCBIfam" id="TIGR00589">
    <property type="entry name" value="ogt"/>
    <property type="match status" value="1"/>
</dbReference>
<keyword evidence="4 8" id="KW-0808">Transferase</keyword>